<dbReference type="EMBL" id="SDAM02029498">
    <property type="protein sequence ID" value="KAH6757038.1"/>
    <property type="molecule type" value="Genomic_DNA"/>
</dbReference>
<dbReference type="GO" id="GO:0061630">
    <property type="term" value="F:ubiquitin protein ligase activity"/>
    <property type="evidence" value="ECO:0007669"/>
    <property type="project" value="TreeGrafter"/>
</dbReference>
<keyword evidence="3 6" id="KW-0863">Zinc-finger</keyword>
<dbReference type="GO" id="GO:0008270">
    <property type="term" value="F:zinc ion binding"/>
    <property type="evidence" value="ECO:0007669"/>
    <property type="project" value="UniProtKB-KW"/>
</dbReference>
<comment type="caution">
    <text evidence="8">The sequence shown here is derived from an EMBL/GenBank/DDBJ whole genome shotgun (WGS) entry which is preliminary data.</text>
</comment>
<evidence type="ECO:0000313" key="8">
    <source>
        <dbReference type="EMBL" id="KAH6757038.1"/>
    </source>
</evidence>
<dbReference type="InterPro" id="IPR001841">
    <property type="entry name" value="Znf_RING"/>
</dbReference>
<dbReference type="PROSITE" id="PS50089">
    <property type="entry name" value="ZF_RING_2"/>
    <property type="match status" value="1"/>
</dbReference>
<dbReference type="SUPFAM" id="SSF57850">
    <property type="entry name" value="RING/U-box"/>
    <property type="match status" value="1"/>
</dbReference>
<dbReference type="PANTHER" id="PTHR45931">
    <property type="entry name" value="SI:CH211-59O9.10"/>
    <property type="match status" value="1"/>
</dbReference>
<dbReference type="Proteomes" id="UP001190926">
    <property type="component" value="Unassembled WGS sequence"/>
</dbReference>
<gene>
    <name evidence="8" type="ORF">C2S53_009272</name>
</gene>
<keyword evidence="4" id="KW-0833">Ubl conjugation pathway</keyword>
<keyword evidence="5" id="KW-0862">Zinc</keyword>
<evidence type="ECO:0000256" key="3">
    <source>
        <dbReference type="ARBA" id="ARBA00022771"/>
    </source>
</evidence>
<proteinExistence type="predicted"/>
<comment type="pathway">
    <text evidence="1">Protein modification; protein ubiquitination.</text>
</comment>
<dbReference type="Gene3D" id="3.30.40.10">
    <property type="entry name" value="Zinc/RING finger domain, C3HC4 (zinc finger)"/>
    <property type="match status" value="1"/>
</dbReference>
<protein>
    <recommendedName>
        <fullName evidence="7">RING-type domain-containing protein</fullName>
    </recommendedName>
</protein>
<dbReference type="InterPro" id="IPR051834">
    <property type="entry name" value="RING_finger_E3_ligase"/>
</dbReference>
<keyword evidence="2" id="KW-0479">Metal-binding</keyword>
<evidence type="ECO:0000256" key="5">
    <source>
        <dbReference type="ARBA" id="ARBA00022833"/>
    </source>
</evidence>
<sequence>MESVRDLETALGREWTSIDCARTLNRVLQIFNSNNDNAVLRDQIDFELVHVLGENWQLMSSDSGVVVGEILLKYYRLLLRAMPAMELRVVQENVVDSMTHHIVDFPSRRNHEELSEESILNQLKTRIVGVEEEKICCVCQEDLCEGEGRIATLDCNHDYHVHCIIDWLRRGRNLCPLCRAVVVR</sequence>
<accession>A0AAD4NYE8</accession>
<feature type="domain" description="RING-type" evidence="7">
    <location>
        <begin position="136"/>
        <end position="179"/>
    </location>
</feature>
<dbReference type="GO" id="GO:0006511">
    <property type="term" value="P:ubiquitin-dependent protein catabolic process"/>
    <property type="evidence" value="ECO:0007669"/>
    <property type="project" value="TreeGrafter"/>
</dbReference>
<dbReference type="PANTHER" id="PTHR45931:SF16">
    <property type="entry name" value="RING_U-BOX SUPERFAMILY PROTEIN"/>
    <property type="match status" value="1"/>
</dbReference>
<evidence type="ECO:0000256" key="6">
    <source>
        <dbReference type="PROSITE-ProRule" id="PRU00175"/>
    </source>
</evidence>
<dbReference type="SMART" id="SM00184">
    <property type="entry name" value="RING"/>
    <property type="match status" value="1"/>
</dbReference>
<evidence type="ECO:0000313" key="9">
    <source>
        <dbReference type="Proteomes" id="UP001190926"/>
    </source>
</evidence>
<keyword evidence="9" id="KW-1185">Reference proteome</keyword>
<dbReference type="InterPro" id="IPR013083">
    <property type="entry name" value="Znf_RING/FYVE/PHD"/>
</dbReference>
<evidence type="ECO:0000259" key="7">
    <source>
        <dbReference type="PROSITE" id="PS50089"/>
    </source>
</evidence>
<dbReference type="Pfam" id="PF12678">
    <property type="entry name" value="zf-rbx1"/>
    <property type="match status" value="1"/>
</dbReference>
<evidence type="ECO:0000256" key="4">
    <source>
        <dbReference type="ARBA" id="ARBA00022786"/>
    </source>
</evidence>
<evidence type="ECO:0000256" key="1">
    <source>
        <dbReference type="ARBA" id="ARBA00004906"/>
    </source>
</evidence>
<evidence type="ECO:0000256" key="2">
    <source>
        <dbReference type="ARBA" id="ARBA00022723"/>
    </source>
</evidence>
<organism evidence="8 9">
    <name type="scientific">Perilla frutescens var. hirtella</name>
    <name type="common">Perilla citriodora</name>
    <name type="synonym">Perilla setoyensis</name>
    <dbReference type="NCBI Taxonomy" id="608512"/>
    <lineage>
        <taxon>Eukaryota</taxon>
        <taxon>Viridiplantae</taxon>
        <taxon>Streptophyta</taxon>
        <taxon>Embryophyta</taxon>
        <taxon>Tracheophyta</taxon>
        <taxon>Spermatophyta</taxon>
        <taxon>Magnoliopsida</taxon>
        <taxon>eudicotyledons</taxon>
        <taxon>Gunneridae</taxon>
        <taxon>Pentapetalae</taxon>
        <taxon>asterids</taxon>
        <taxon>lamiids</taxon>
        <taxon>Lamiales</taxon>
        <taxon>Lamiaceae</taxon>
        <taxon>Nepetoideae</taxon>
        <taxon>Elsholtzieae</taxon>
        <taxon>Perilla</taxon>
    </lineage>
</organism>
<dbReference type="GO" id="GO:0005634">
    <property type="term" value="C:nucleus"/>
    <property type="evidence" value="ECO:0007669"/>
    <property type="project" value="TreeGrafter"/>
</dbReference>
<reference evidence="8 9" key="1">
    <citation type="journal article" date="2021" name="Nat. Commun.">
        <title>Incipient diploidization of the medicinal plant Perilla within 10,000 years.</title>
        <authorList>
            <person name="Zhang Y."/>
            <person name="Shen Q."/>
            <person name="Leng L."/>
            <person name="Zhang D."/>
            <person name="Chen S."/>
            <person name="Shi Y."/>
            <person name="Ning Z."/>
            <person name="Chen S."/>
        </authorList>
    </citation>
    <scope>NUCLEOTIDE SEQUENCE [LARGE SCALE GENOMIC DNA]</scope>
    <source>
        <strain evidence="9">cv. PC099</strain>
    </source>
</reference>
<name>A0AAD4NYE8_PERFH</name>
<dbReference type="AlphaFoldDB" id="A0AAD4NYE8"/>
<dbReference type="InterPro" id="IPR024766">
    <property type="entry name" value="Znf_RING_H2"/>
</dbReference>